<dbReference type="Gene3D" id="3.40.50.10400">
    <property type="entry name" value="Hypothetical protein PA1492"/>
    <property type="match status" value="1"/>
</dbReference>
<evidence type="ECO:0000259" key="1">
    <source>
        <dbReference type="Pfam" id="PF24963"/>
    </source>
</evidence>
<evidence type="ECO:0000313" key="2">
    <source>
        <dbReference type="EMBL" id="DAD77011.1"/>
    </source>
</evidence>
<dbReference type="InterPro" id="IPR056670">
    <property type="entry name" value="DUF7768"/>
</dbReference>
<feature type="domain" description="DUF7768" evidence="1">
    <location>
        <begin position="38"/>
        <end position="135"/>
    </location>
</feature>
<organism evidence="2">
    <name type="scientific">Siphoviridae sp. ctquf9</name>
    <dbReference type="NCBI Taxonomy" id="2826470"/>
    <lineage>
        <taxon>Viruses</taxon>
        <taxon>Duplodnaviria</taxon>
        <taxon>Heunggongvirae</taxon>
        <taxon>Uroviricota</taxon>
        <taxon>Caudoviricetes</taxon>
    </lineage>
</organism>
<name>A0A8S5M4Q4_9CAUD</name>
<protein>
    <submittedName>
        <fullName evidence="2">Deoxyribosyltransferase</fullName>
    </submittedName>
</protein>
<accession>A0A8S5M4Q4</accession>
<proteinExistence type="predicted"/>
<sequence>MGIDKYNAEDYYDPTTYNALTNIHRDEMAADKKAAYRPLVYICSPYAGDTVRNVVNARKYSRFAFEQNTIPIAAHLLFPQFMDDDNPTERQAAMRFNYVLLGKCEELWVFGENISDGMAHEIGIAKKRRQKIRYFSDECKEVRQ</sequence>
<reference evidence="2" key="1">
    <citation type="journal article" date="2021" name="Proc. Natl. Acad. Sci. U.S.A.">
        <title>A Catalog of Tens of Thousands of Viruses from Human Metagenomes Reveals Hidden Associations with Chronic Diseases.</title>
        <authorList>
            <person name="Tisza M.J."/>
            <person name="Buck C.B."/>
        </authorList>
    </citation>
    <scope>NUCLEOTIDE SEQUENCE</scope>
    <source>
        <strain evidence="2">Ctquf9</strain>
    </source>
</reference>
<dbReference type="Pfam" id="PF24963">
    <property type="entry name" value="DUF7768"/>
    <property type="match status" value="1"/>
</dbReference>
<dbReference type="EMBL" id="BK014815">
    <property type="protein sequence ID" value="DAD77011.1"/>
    <property type="molecule type" value="Genomic_DNA"/>
</dbReference>